<dbReference type="Proteomes" id="UP000278627">
    <property type="component" value="Unassembled WGS sequence"/>
</dbReference>
<gene>
    <name evidence="1" type="ORF">BPAG_LOCUS3699</name>
</gene>
<sequence>MQALEPFPPVDDVKLMGPSESYKFAEKKLNEIMEEGLEAGCVGMGTLSQDEWEIASMYLVFAFQREKNV</sequence>
<keyword evidence="2" id="KW-1185">Reference proteome</keyword>
<reference evidence="1 2" key="2">
    <citation type="submission" date="2018-11" db="EMBL/GenBank/DDBJ databases">
        <authorList>
            <consortium name="Pathogen Informatics"/>
        </authorList>
    </citation>
    <scope>NUCLEOTIDE SEQUENCE [LARGE SCALE GENOMIC DNA]</scope>
</reference>
<dbReference type="AlphaFoldDB" id="A0A0N4T698"/>
<dbReference type="InterPro" id="IPR029063">
    <property type="entry name" value="SAM-dependent_MTases_sf"/>
</dbReference>
<evidence type="ECO:0000313" key="1">
    <source>
        <dbReference type="EMBL" id="VDN84885.1"/>
    </source>
</evidence>
<organism evidence="3">
    <name type="scientific">Brugia pahangi</name>
    <name type="common">Filarial nematode worm</name>
    <dbReference type="NCBI Taxonomy" id="6280"/>
    <lineage>
        <taxon>Eukaryota</taxon>
        <taxon>Metazoa</taxon>
        <taxon>Ecdysozoa</taxon>
        <taxon>Nematoda</taxon>
        <taxon>Chromadorea</taxon>
        <taxon>Rhabditida</taxon>
        <taxon>Spirurina</taxon>
        <taxon>Spiruromorpha</taxon>
        <taxon>Filarioidea</taxon>
        <taxon>Onchocercidae</taxon>
        <taxon>Brugia</taxon>
    </lineage>
</organism>
<dbReference type="WBParaSite" id="BPAG_0000373101-mRNA-1">
    <property type="protein sequence ID" value="BPAG_0000373101-mRNA-1"/>
    <property type="gene ID" value="BPAG_0000373101"/>
</dbReference>
<reference evidence="3" key="1">
    <citation type="submission" date="2017-02" db="UniProtKB">
        <authorList>
            <consortium name="WormBaseParasite"/>
        </authorList>
    </citation>
    <scope>IDENTIFICATION</scope>
</reference>
<evidence type="ECO:0000313" key="3">
    <source>
        <dbReference type="WBParaSite" id="BPAG_0000373101-mRNA-1"/>
    </source>
</evidence>
<dbReference type="Gene3D" id="3.40.50.150">
    <property type="entry name" value="Vaccinia Virus protein VP39"/>
    <property type="match status" value="1"/>
</dbReference>
<protein>
    <submittedName>
        <fullName evidence="3">LLM class flavin-dependent oxidoreductase</fullName>
    </submittedName>
</protein>
<dbReference type="EMBL" id="UZAD01001244">
    <property type="protein sequence ID" value="VDN84885.1"/>
    <property type="molecule type" value="Genomic_DNA"/>
</dbReference>
<dbReference type="STRING" id="6280.A0A0N4T698"/>
<evidence type="ECO:0000313" key="2">
    <source>
        <dbReference type="Proteomes" id="UP000278627"/>
    </source>
</evidence>
<accession>A0A0N4T698</accession>
<name>A0A0N4T698_BRUPA</name>
<proteinExistence type="predicted"/>